<dbReference type="InterPro" id="IPR013783">
    <property type="entry name" value="Ig-like_fold"/>
</dbReference>
<dbReference type="NCBIfam" id="TIGR02226">
    <property type="entry name" value="two_anch"/>
    <property type="match status" value="1"/>
</dbReference>
<feature type="compositionally biased region" description="Acidic residues" evidence="1">
    <location>
        <begin position="521"/>
        <end position="531"/>
    </location>
</feature>
<sequence>MTFLNGILAFGALAFCIPLVIHLLNRSKFQTVDWGAMHLLESVIRVNHRRFQIQQLLLLLVRCAIPVLLALCLAIPVLTHWQALPKDTPSSVALVVDDSYSMDAVDDGLQPTLMASAIADSKQIVAALPRGSEVKVLATGGRPQALQSQATVDLRRVEEDLQQLLAAAGANDVPEALKAATIAVADMKHARREVVLLSDFQRDDWQSVDPQLLERFRQQWQALPTAPAITLIPMGRRDTADLQNVSIESLRSDRPTVGVGQEVRLRATVRNHGDQARPALPLRLKVNNETVAATTASLDAGATTQLLLTHRFEQAGSQVIEVELESDDALASDNHQFATIEVLQTIDVVLVDGKPSNQALQGETGFLSVALSPFAFGRQPLADLVKTRTIRRQDLNESVLAEARVLVLANVSRLDDRQVDALEKFVRAGNSLLIFAGDQISIDWYHEKLGPQGADLLPMVLGERLGQPQTSDGNDGRQDADKHLVAQFFEHPSMQLFNETSAGSLADADVFAWHPLLPIEDADDSDSEDDNANSGADTLPERPAGGATVVARLETGDTLIAERSCGDGVVLLVGTSANLRWTNLPMQPLFVPLVQEWISWMATRGLPPRNVAVGQTAVVHWSEDTDRTWQWILPDGRRSDVVAEVQDQRQTFQFPSLRLPGIYALVGASPDADRSDQTVYVAATANPDESNLLRLSDDEIADIADALGATVADSGAAYLELDNTRRFGREIWRPLLLALLAMMILEVVLQQYFAGVRR</sequence>
<organism evidence="6 7">
    <name type="scientific">Roseimaritima ulvae</name>
    <dbReference type="NCBI Taxonomy" id="980254"/>
    <lineage>
        <taxon>Bacteria</taxon>
        <taxon>Pseudomonadati</taxon>
        <taxon>Planctomycetota</taxon>
        <taxon>Planctomycetia</taxon>
        <taxon>Pirellulales</taxon>
        <taxon>Pirellulaceae</taxon>
        <taxon>Roseimaritima</taxon>
    </lineage>
</organism>
<proteinExistence type="predicted"/>
<reference evidence="6 7" key="1">
    <citation type="submission" date="2019-08" db="EMBL/GenBank/DDBJ databases">
        <title>Deep-cultivation of Planctomycetes and their phenomic and genomic characterization uncovers novel biology.</title>
        <authorList>
            <person name="Wiegand S."/>
            <person name="Jogler M."/>
            <person name="Boedeker C."/>
            <person name="Pinto D."/>
            <person name="Vollmers J."/>
            <person name="Rivas-Marin E."/>
            <person name="Kohn T."/>
            <person name="Peeters S.H."/>
            <person name="Heuer A."/>
            <person name="Rast P."/>
            <person name="Oberbeckmann S."/>
            <person name="Bunk B."/>
            <person name="Jeske O."/>
            <person name="Meyerdierks A."/>
            <person name="Storesund J.E."/>
            <person name="Kallscheuer N."/>
            <person name="Luecker S."/>
            <person name="Lage O.M."/>
            <person name="Pohl T."/>
            <person name="Merkel B.J."/>
            <person name="Hornburger P."/>
            <person name="Mueller R.-W."/>
            <person name="Bruemmer F."/>
            <person name="Labrenz M."/>
            <person name="Spormann A.M."/>
            <person name="Op den Camp H."/>
            <person name="Overmann J."/>
            <person name="Amann R."/>
            <person name="Jetten M.S.M."/>
            <person name="Mascher T."/>
            <person name="Medema M.H."/>
            <person name="Devos D.P."/>
            <person name="Kaster A.-K."/>
            <person name="Ovreas L."/>
            <person name="Rohde M."/>
            <person name="Galperin M.Y."/>
            <person name="Jogler C."/>
        </authorList>
    </citation>
    <scope>NUCLEOTIDE SEQUENCE [LARGE SCALE GENOMIC DNA]</scope>
    <source>
        <strain evidence="6 7">UC8</strain>
    </source>
</reference>
<feature type="region of interest" description="Disordered" evidence="1">
    <location>
        <begin position="521"/>
        <end position="546"/>
    </location>
</feature>
<feature type="domain" description="Aerotolerance regulator N-terminal" evidence="3">
    <location>
        <begin position="1"/>
        <end position="76"/>
    </location>
</feature>
<feature type="transmembrane region" description="Helical" evidence="2">
    <location>
        <begin position="56"/>
        <end position="81"/>
    </location>
</feature>
<keyword evidence="2" id="KW-0812">Transmembrane</keyword>
<evidence type="ECO:0008006" key="8">
    <source>
        <dbReference type="Google" id="ProtNLM"/>
    </source>
</evidence>
<dbReference type="InterPro" id="IPR011933">
    <property type="entry name" value="Double_TM_dom"/>
</dbReference>
<dbReference type="Gene3D" id="3.40.50.410">
    <property type="entry name" value="von Willebrand factor, type A domain"/>
    <property type="match status" value="1"/>
</dbReference>
<evidence type="ECO:0000313" key="6">
    <source>
        <dbReference type="EMBL" id="QEG38860.1"/>
    </source>
</evidence>
<dbReference type="Gene3D" id="3.40.50.880">
    <property type="match status" value="1"/>
</dbReference>
<evidence type="ECO:0000256" key="1">
    <source>
        <dbReference type="SAM" id="MobiDB-lite"/>
    </source>
</evidence>
<dbReference type="RefSeq" id="WP_068140404.1">
    <property type="nucleotide sequence ID" value="NZ_CP042914.1"/>
</dbReference>
<feature type="domain" description="CARDB" evidence="4">
    <location>
        <begin position="252"/>
        <end position="330"/>
    </location>
</feature>
<dbReference type="InterPro" id="IPR002035">
    <property type="entry name" value="VWF_A"/>
</dbReference>
<name>A0A5B9QML2_9BACT</name>
<dbReference type="Proteomes" id="UP000325286">
    <property type="component" value="Chromosome"/>
</dbReference>
<dbReference type="EMBL" id="CP042914">
    <property type="protein sequence ID" value="QEG38860.1"/>
    <property type="molecule type" value="Genomic_DNA"/>
</dbReference>
<evidence type="ECO:0000259" key="5">
    <source>
        <dbReference type="Pfam" id="PF13519"/>
    </source>
</evidence>
<dbReference type="Pfam" id="PF07705">
    <property type="entry name" value="CARDB"/>
    <property type="match status" value="1"/>
</dbReference>
<dbReference type="InterPro" id="IPR029062">
    <property type="entry name" value="Class_I_gatase-like"/>
</dbReference>
<accession>A0A5B9QML2</accession>
<dbReference type="PANTHER" id="PTHR37464:SF1">
    <property type="entry name" value="BLL2463 PROTEIN"/>
    <property type="match status" value="1"/>
</dbReference>
<dbReference type="Gene3D" id="2.60.40.10">
    <property type="entry name" value="Immunoglobulins"/>
    <property type="match status" value="1"/>
</dbReference>
<keyword evidence="2" id="KW-0472">Membrane</keyword>
<dbReference type="Pfam" id="PF13519">
    <property type="entry name" value="VWA_2"/>
    <property type="match status" value="1"/>
</dbReference>
<feature type="transmembrane region" description="Helical" evidence="2">
    <location>
        <begin position="6"/>
        <end position="24"/>
    </location>
</feature>
<dbReference type="Pfam" id="PF07584">
    <property type="entry name" value="BatA"/>
    <property type="match status" value="1"/>
</dbReference>
<evidence type="ECO:0000256" key="2">
    <source>
        <dbReference type="SAM" id="Phobius"/>
    </source>
</evidence>
<dbReference type="InterPro" id="IPR011635">
    <property type="entry name" value="CARDB"/>
</dbReference>
<keyword evidence="7" id="KW-1185">Reference proteome</keyword>
<dbReference type="AlphaFoldDB" id="A0A5B9QML2"/>
<evidence type="ECO:0000313" key="7">
    <source>
        <dbReference type="Proteomes" id="UP000325286"/>
    </source>
</evidence>
<evidence type="ECO:0000259" key="3">
    <source>
        <dbReference type="Pfam" id="PF07584"/>
    </source>
</evidence>
<dbReference type="PANTHER" id="PTHR37464">
    <property type="entry name" value="BLL2463 PROTEIN"/>
    <property type="match status" value="1"/>
</dbReference>
<feature type="domain" description="VWFA" evidence="5">
    <location>
        <begin position="92"/>
        <end position="200"/>
    </location>
</feature>
<dbReference type="KEGG" id="rul:UC8_08180"/>
<dbReference type="SUPFAM" id="SSF52317">
    <property type="entry name" value="Class I glutamine amidotransferase-like"/>
    <property type="match status" value="1"/>
</dbReference>
<dbReference type="InterPro" id="IPR024163">
    <property type="entry name" value="Aerotolerance_reg_N"/>
</dbReference>
<gene>
    <name evidence="6" type="ORF">UC8_08180</name>
</gene>
<dbReference type="SUPFAM" id="SSF53300">
    <property type="entry name" value="vWA-like"/>
    <property type="match status" value="1"/>
</dbReference>
<evidence type="ECO:0000259" key="4">
    <source>
        <dbReference type="Pfam" id="PF07705"/>
    </source>
</evidence>
<dbReference type="InterPro" id="IPR036465">
    <property type="entry name" value="vWFA_dom_sf"/>
</dbReference>
<protein>
    <recommendedName>
        <fullName evidence="8">VWFA domain-containing protein</fullName>
    </recommendedName>
</protein>
<keyword evidence="2" id="KW-1133">Transmembrane helix</keyword>
<feature type="transmembrane region" description="Helical" evidence="2">
    <location>
        <begin position="731"/>
        <end position="749"/>
    </location>
</feature>
<dbReference type="OrthoDB" id="7052926at2"/>